<dbReference type="EnsemblPlants" id="ONIVA06G25070.1">
    <property type="protein sequence ID" value="ONIVA06G25070.1"/>
    <property type="gene ID" value="ONIVA06G25070"/>
</dbReference>
<dbReference type="InterPro" id="IPR001480">
    <property type="entry name" value="Bulb-type_lectin_dom"/>
</dbReference>
<keyword evidence="14" id="KW-0472">Membrane</keyword>
<comment type="catalytic activity">
    <reaction evidence="12">
        <text>L-seryl-[protein] + ATP = O-phospho-L-seryl-[protein] + ADP + H(+)</text>
        <dbReference type="Rhea" id="RHEA:17989"/>
        <dbReference type="Rhea" id="RHEA-COMP:9863"/>
        <dbReference type="Rhea" id="RHEA-COMP:11604"/>
        <dbReference type="ChEBI" id="CHEBI:15378"/>
        <dbReference type="ChEBI" id="CHEBI:29999"/>
        <dbReference type="ChEBI" id="CHEBI:30616"/>
        <dbReference type="ChEBI" id="CHEBI:83421"/>
        <dbReference type="ChEBI" id="CHEBI:456216"/>
        <dbReference type="EC" id="2.7.11.1"/>
    </reaction>
</comment>
<dbReference type="FunFam" id="2.90.10.10:FF:000035">
    <property type="entry name" value="Putative S-receptor kinase"/>
    <property type="match status" value="1"/>
</dbReference>
<evidence type="ECO:0000256" key="12">
    <source>
        <dbReference type="ARBA" id="ARBA00048679"/>
    </source>
</evidence>
<comment type="catalytic activity">
    <reaction evidence="11">
        <text>L-threonyl-[protein] + ATP = O-phospho-L-threonyl-[protein] + ADP + H(+)</text>
        <dbReference type="Rhea" id="RHEA:46608"/>
        <dbReference type="Rhea" id="RHEA-COMP:11060"/>
        <dbReference type="Rhea" id="RHEA-COMP:11605"/>
        <dbReference type="ChEBI" id="CHEBI:15378"/>
        <dbReference type="ChEBI" id="CHEBI:30013"/>
        <dbReference type="ChEBI" id="CHEBI:30616"/>
        <dbReference type="ChEBI" id="CHEBI:61977"/>
        <dbReference type="ChEBI" id="CHEBI:456216"/>
        <dbReference type="EC" id="2.7.11.1"/>
    </reaction>
</comment>
<dbReference type="STRING" id="4536.A0A0E0HTL0"/>
<comment type="subcellular location">
    <subcellularLocation>
        <location evidence="1">Membrane</location>
        <topology evidence="1">Single-pass type I membrane protein</topology>
    </subcellularLocation>
</comment>
<feature type="domain" description="Protein kinase" evidence="15">
    <location>
        <begin position="688"/>
        <end position="985"/>
    </location>
</feature>
<evidence type="ECO:0000256" key="14">
    <source>
        <dbReference type="SAM" id="Phobius"/>
    </source>
</evidence>
<dbReference type="GO" id="GO:0005524">
    <property type="term" value="F:ATP binding"/>
    <property type="evidence" value="ECO:0007669"/>
    <property type="project" value="UniProtKB-UniRule"/>
</dbReference>
<dbReference type="PANTHER" id="PTHR47976">
    <property type="entry name" value="G-TYPE LECTIN S-RECEPTOR-LIKE SERINE/THREONINE-PROTEIN KINASE SD2-5"/>
    <property type="match status" value="1"/>
</dbReference>
<dbReference type="GO" id="GO:0051707">
    <property type="term" value="P:response to other organism"/>
    <property type="evidence" value="ECO:0007669"/>
    <property type="project" value="UniProtKB-ARBA"/>
</dbReference>
<dbReference type="GO" id="GO:0016020">
    <property type="term" value="C:membrane"/>
    <property type="evidence" value="ECO:0007669"/>
    <property type="project" value="UniProtKB-SubCell"/>
</dbReference>
<evidence type="ECO:0000259" key="16">
    <source>
        <dbReference type="PROSITE" id="PS50927"/>
    </source>
</evidence>
<evidence type="ECO:0000259" key="15">
    <source>
        <dbReference type="PROSITE" id="PS50011"/>
    </source>
</evidence>
<keyword evidence="14" id="KW-0812">Transmembrane</keyword>
<dbReference type="FunFam" id="3.30.200.20:FF:000740">
    <property type="entry name" value="Putative S-receptor kinase"/>
    <property type="match status" value="1"/>
</dbReference>
<protein>
    <recommendedName>
        <fullName evidence="2">non-specific serine/threonine protein kinase</fullName>
        <ecNumber evidence="2">2.7.11.1</ecNumber>
    </recommendedName>
</protein>
<evidence type="ECO:0000256" key="5">
    <source>
        <dbReference type="ARBA" id="ARBA00022729"/>
    </source>
</evidence>
<dbReference type="InterPro" id="IPR036426">
    <property type="entry name" value="Bulb-type_lectin_dom_sf"/>
</dbReference>
<dbReference type="Gene3D" id="2.90.10.30">
    <property type="match status" value="1"/>
</dbReference>
<evidence type="ECO:0000256" key="9">
    <source>
        <dbReference type="ARBA" id="ARBA00022840"/>
    </source>
</evidence>
<dbReference type="PROSITE" id="PS50927">
    <property type="entry name" value="BULB_LECTIN"/>
    <property type="match status" value="1"/>
</dbReference>
<keyword evidence="3" id="KW-0245">EGF-like domain</keyword>
<keyword evidence="8" id="KW-0418">Kinase</keyword>
<dbReference type="Gramene" id="ONIVA06G25070.1">
    <property type="protein sequence ID" value="ONIVA06G25070.1"/>
    <property type="gene ID" value="ONIVA06G25070"/>
</dbReference>
<feature type="binding site" evidence="13">
    <location>
        <position position="724"/>
    </location>
    <ligand>
        <name>ATP</name>
        <dbReference type="ChEBI" id="CHEBI:30616"/>
    </ligand>
</feature>
<keyword evidence="18" id="KW-1185">Reference proteome</keyword>
<evidence type="ECO:0000256" key="10">
    <source>
        <dbReference type="ARBA" id="ARBA00023170"/>
    </source>
</evidence>
<evidence type="ECO:0000313" key="17">
    <source>
        <dbReference type="EnsemblPlants" id="ONIVA06G25070.1"/>
    </source>
</evidence>
<evidence type="ECO:0000313" key="18">
    <source>
        <dbReference type="Proteomes" id="UP000006591"/>
    </source>
</evidence>
<organism evidence="17">
    <name type="scientific">Oryza nivara</name>
    <name type="common">Indian wild rice</name>
    <name type="synonym">Oryza sativa f. spontanea</name>
    <dbReference type="NCBI Taxonomy" id="4536"/>
    <lineage>
        <taxon>Eukaryota</taxon>
        <taxon>Viridiplantae</taxon>
        <taxon>Streptophyta</taxon>
        <taxon>Embryophyta</taxon>
        <taxon>Tracheophyta</taxon>
        <taxon>Spermatophyta</taxon>
        <taxon>Magnoliopsida</taxon>
        <taxon>Liliopsida</taxon>
        <taxon>Poales</taxon>
        <taxon>Poaceae</taxon>
        <taxon>BOP clade</taxon>
        <taxon>Oryzoideae</taxon>
        <taxon>Oryzeae</taxon>
        <taxon>Oryzinae</taxon>
        <taxon>Oryza</taxon>
    </lineage>
</organism>
<keyword evidence="9 13" id="KW-0067">ATP-binding</keyword>
<evidence type="ECO:0000256" key="7">
    <source>
        <dbReference type="ARBA" id="ARBA00022741"/>
    </source>
</evidence>
<dbReference type="Proteomes" id="UP000006591">
    <property type="component" value="Chromosome 6"/>
</dbReference>
<keyword evidence="4" id="KW-0808">Transferase</keyword>
<dbReference type="OMA" id="YNAYWAT"/>
<keyword evidence="5" id="KW-0732">Signal</keyword>
<evidence type="ECO:0000256" key="2">
    <source>
        <dbReference type="ARBA" id="ARBA00012513"/>
    </source>
</evidence>
<keyword evidence="7 13" id="KW-0547">Nucleotide-binding</keyword>
<keyword evidence="6" id="KW-0430">Lectin</keyword>
<dbReference type="Gene3D" id="1.10.510.10">
    <property type="entry name" value="Transferase(Phosphotransferase) domain 1"/>
    <property type="match status" value="1"/>
</dbReference>
<dbReference type="PANTHER" id="PTHR47976:SF77">
    <property type="entry name" value="RECEPTOR-LIKE SERINE_THREONINE-PROTEIN KINASE"/>
    <property type="match status" value="1"/>
</dbReference>
<dbReference type="InterPro" id="IPR017441">
    <property type="entry name" value="Protein_kinase_ATP_BS"/>
</dbReference>
<dbReference type="PROSITE" id="PS00108">
    <property type="entry name" value="PROTEIN_KINASE_ST"/>
    <property type="match status" value="1"/>
</dbReference>
<dbReference type="Gene3D" id="3.30.200.20">
    <property type="entry name" value="Phosphorylase Kinase, domain 1"/>
    <property type="match status" value="1"/>
</dbReference>
<keyword evidence="10" id="KW-0675">Receptor</keyword>
<dbReference type="InterPro" id="IPR008271">
    <property type="entry name" value="Ser/Thr_kinase_AS"/>
</dbReference>
<dbReference type="Gene3D" id="2.90.10.10">
    <property type="entry name" value="Bulb-type lectin domain"/>
    <property type="match status" value="1"/>
</dbReference>
<dbReference type="PROSITE" id="PS50011">
    <property type="entry name" value="PROTEIN_KINASE_DOM"/>
    <property type="match status" value="1"/>
</dbReference>
<dbReference type="InterPro" id="IPR011009">
    <property type="entry name" value="Kinase-like_dom_sf"/>
</dbReference>
<accession>A0A0E0HTL0</accession>
<keyword evidence="14" id="KW-1133">Transmembrane helix</keyword>
<reference evidence="17" key="2">
    <citation type="submission" date="2018-04" db="EMBL/GenBank/DDBJ databases">
        <title>OnivRS2 (Oryza nivara Reference Sequence Version 2).</title>
        <authorList>
            <person name="Zhang J."/>
            <person name="Kudrna D."/>
            <person name="Lee S."/>
            <person name="Talag J."/>
            <person name="Rajasekar S."/>
            <person name="Welchert J."/>
            <person name="Hsing Y.-I."/>
            <person name="Wing R.A."/>
        </authorList>
    </citation>
    <scope>NUCLEOTIDE SEQUENCE [LARGE SCALE GENOMIC DNA]</scope>
    <source>
        <strain evidence="17">SL10</strain>
    </source>
</reference>
<reference evidence="17" key="1">
    <citation type="submission" date="2015-04" db="UniProtKB">
        <authorList>
            <consortium name="EnsemblPlants"/>
        </authorList>
    </citation>
    <scope>IDENTIFICATION</scope>
    <source>
        <strain evidence="17">SL10</strain>
    </source>
</reference>
<proteinExistence type="predicted"/>
<dbReference type="EC" id="2.7.11.1" evidence="2"/>
<dbReference type="SUPFAM" id="SSF56112">
    <property type="entry name" value="Protein kinase-like (PK-like)"/>
    <property type="match status" value="1"/>
</dbReference>
<dbReference type="SUPFAM" id="SSF51110">
    <property type="entry name" value="alpha-D-mannose-specific plant lectins"/>
    <property type="match status" value="1"/>
</dbReference>
<evidence type="ECO:0000256" key="6">
    <source>
        <dbReference type="ARBA" id="ARBA00022734"/>
    </source>
</evidence>
<dbReference type="PROSITE" id="PS00107">
    <property type="entry name" value="PROTEIN_KINASE_ATP"/>
    <property type="match status" value="1"/>
</dbReference>
<dbReference type="eggNOG" id="ENOG502QQEW">
    <property type="taxonomic scope" value="Eukaryota"/>
</dbReference>
<dbReference type="SMART" id="SM00108">
    <property type="entry name" value="B_lectin"/>
    <property type="match status" value="1"/>
</dbReference>
<dbReference type="AlphaFoldDB" id="A0A0E0HTL0"/>
<dbReference type="GO" id="GO:0030246">
    <property type="term" value="F:carbohydrate binding"/>
    <property type="evidence" value="ECO:0007669"/>
    <property type="project" value="UniProtKB-KW"/>
</dbReference>
<dbReference type="InterPro" id="IPR000719">
    <property type="entry name" value="Prot_kinase_dom"/>
</dbReference>
<dbReference type="HOGENOM" id="CLU_000288_116_2_1"/>
<evidence type="ECO:0000256" key="3">
    <source>
        <dbReference type="ARBA" id="ARBA00022536"/>
    </source>
</evidence>
<dbReference type="InterPro" id="IPR051343">
    <property type="entry name" value="G-type_lectin_kinases/EP1-like"/>
</dbReference>
<evidence type="ECO:0000256" key="11">
    <source>
        <dbReference type="ARBA" id="ARBA00047899"/>
    </source>
</evidence>
<dbReference type="FunFam" id="1.10.510.10:FF:000384">
    <property type="entry name" value="G-type lectin S-receptor-like serine/threonine-protein kinase"/>
    <property type="match status" value="1"/>
</dbReference>
<feature type="transmembrane region" description="Helical" evidence="14">
    <location>
        <begin position="638"/>
        <end position="659"/>
    </location>
</feature>
<evidence type="ECO:0000256" key="1">
    <source>
        <dbReference type="ARBA" id="ARBA00004479"/>
    </source>
</evidence>
<sequence length="1026" mass="112452">MGTKGYAAPEWFVEIICCGRLPPDNHRIGTMVPLLNWVESLIEDGRMSEVSTRGGRRERAGAPMVLGSSMADSAERYARVAYMLPSLDLAWSKPDLAEAAGAVAQRDWRRHGWRRRRLARPMRAPVHASGARGVARHGAVLSLAGGVGDSIVQRWMGRRYPGRRAIRPLQMKSFSFVPLLLIALLLHQSSCLLQVEAENLTAGSTLRPPHYITSPSGDFAFGFRALGSGRPDGWFLLAVWFNDAVQEKAVVWYARDPGSGSAVTATAQSVFSVTLAGQLSLADTAGSNVWTNANPGQQYGSVLVLLDSGNLQFLAAGGRALVWESFRDPADTLLPGQSMATGAGATLVSKRSDADFSAGRFSLYVQADGNVVLYLNLAAGNVDPYNAYWATGTNQPGNTQDGNTTLFFASPGRVYYQVKDGTVHDLTTPMAKANYYQRATLDPDGVVRVYVRRRSPTSSTSTTTANASWAVAGMFPGDGCSMGTRGLDGFCGPNSYCVVSDDGRLDCACPSGYSVDVQLRYRGCSPAFAPPRCDFVGDDVANRSGEFVIAKLPNTTWTASPYKVYSYTAEEQCGDLCLNDCFCVAALFDGTRCTKMASLTGAGRQGSNVTGKALIKVRTRSTPPAAAVARRRAPPLPYILLLCFSAFLLLASTTSLVLLHRRIRRRSSSDHDMVMRLFTRKELYDATNGFQRLLGRGGFGEVYHGVANSLHLLHSPDTDIAVKKLIVSNEYTEREFANEVQSIGRIHHRSLVRMIGYCKEREQRMLVFEFMPGGSLRSFLFHQQPRRRPPPPPWTWRAEAALAIAKGIEYLHEGCASPIIHCDIKPDNILLDDKNNPKIADFGISRLLGDEQLHTTVTNVMGTRGYIAPEWLHGDRRIDTKVDVYSFGVVLLELICCRRCQDPITSQLHQDDNGDCDDDTVTLFGWAAGLVSHGRVEVLLRSDDDAAEDLERVERFARVAFWCIVHNPSLRPTIHQVVQMLEGVVEVHAPPHLPSYTDSSSSSFIHTDSPALRPRGSSCLVELDLI</sequence>
<dbReference type="SMART" id="SM00220">
    <property type="entry name" value="S_TKc"/>
    <property type="match status" value="1"/>
</dbReference>
<dbReference type="GO" id="GO:0004674">
    <property type="term" value="F:protein serine/threonine kinase activity"/>
    <property type="evidence" value="ECO:0007669"/>
    <property type="project" value="UniProtKB-EC"/>
</dbReference>
<evidence type="ECO:0000256" key="13">
    <source>
        <dbReference type="PROSITE-ProRule" id="PRU10141"/>
    </source>
</evidence>
<dbReference type="Pfam" id="PF00069">
    <property type="entry name" value="Pkinase"/>
    <property type="match status" value="1"/>
</dbReference>
<dbReference type="Pfam" id="PF01453">
    <property type="entry name" value="B_lectin"/>
    <property type="match status" value="1"/>
</dbReference>
<name>A0A0E0HTL0_ORYNI</name>
<evidence type="ECO:0000256" key="8">
    <source>
        <dbReference type="ARBA" id="ARBA00022777"/>
    </source>
</evidence>
<feature type="domain" description="Bulb-type lectin" evidence="16">
    <location>
        <begin position="197"/>
        <end position="326"/>
    </location>
</feature>
<evidence type="ECO:0000256" key="4">
    <source>
        <dbReference type="ARBA" id="ARBA00022679"/>
    </source>
</evidence>